<keyword evidence="1" id="KW-0040">ANK repeat</keyword>
<dbReference type="PROSITE" id="PS50297">
    <property type="entry name" value="ANK_REP_REGION"/>
    <property type="match status" value="5"/>
</dbReference>
<evidence type="ECO:0000313" key="3">
    <source>
        <dbReference type="EMBL" id="DBA23476.1"/>
    </source>
</evidence>
<feature type="repeat" description="ANK" evidence="1">
    <location>
        <begin position="31"/>
        <end position="63"/>
    </location>
</feature>
<protein>
    <recommendedName>
        <fullName evidence="2">Death domain-containing protein</fullName>
    </recommendedName>
</protein>
<dbReference type="InterPro" id="IPR052457">
    <property type="entry name" value="Ankyrin-DD_containing_protein"/>
</dbReference>
<dbReference type="Gene3D" id="1.25.40.20">
    <property type="entry name" value="Ankyrin repeat-containing domain"/>
    <property type="match status" value="5"/>
</dbReference>
<feature type="domain" description="Death" evidence="2">
    <location>
        <begin position="386"/>
        <end position="453"/>
    </location>
</feature>
<accession>A0AAV2ZY24</accession>
<dbReference type="PANTHER" id="PTHR24125">
    <property type="entry name" value="ANKYRIN REPEAT AND DEATH DOMAIN-CONTAINING PROTEIN"/>
    <property type="match status" value="1"/>
</dbReference>
<dbReference type="PANTHER" id="PTHR24125:SF1">
    <property type="entry name" value="ANKYRIN REPEAT AND DEATH DOMAIN-CONTAINING PROTEIN 1B"/>
    <property type="match status" value="1"/>
</dbReference>
<dbReference type="EMBL" id="DYDO01000006">
    <property type="protein sequence ID" value="DBA23476.1"/>
    <property type="molecule type" value="Genomic_DNA"/>
</dbReference>
<keyword evidence="4" id="KW-1185">Reference proteome</keyword>
<dbReference type="AlphaFoldDB" id="A0AAV2ZY24"/>
<feature type="repeat" description="ANK" evidence="1">
    <location>
        <begin position="182"/>
        <end position="214"/>
    </location>
</feature>
<feature type="repeat" description="ANK" evidence="1">
    <location>
        <begin position="281"/>
        <end position="313"/>
    </location>
</feature>
<dbReference type="GO" id="GO:0007165">
    <property type="term" value="P:signal transduction"/>
    <property type="evidence" value="ECO:0007669"/>
    <property type="project" value="InterPro"/>
</dbReference>
<dbReference type="Gene3D" id="1.10.533.10">
    <property type="entry name" value="Death Domain, Fas"/>
    <property type="match status" value="1"/>
</dbReference>
<evidence type="ECO:0000259" key="2">
    <source>
        <dbReference type="PROSITE" id="PS50017"/>
    </source>
</evidence>
<feature type="repeat" description="ANK" evidence="1">
    <location>
        <begin position="132"/>
        <end position="153"/>
    </location>
</feature>
<name>A0AAV2ZY24_PYXAD</name>
<feature type="repeat" description="ANK" evidence="1">
    <location>
        <begin position="64"/>
        <end position="96"/>
    </location>
</feature>
<dbReference type="InterPro" id="IPR000488">
    <property type="entry name" value="Death_dom"/>
</dbReference>
<dbReference type="Proteomes" id="UP001181693">
    <property type="component" value="Unassembled WGS sequence"/>
</dbReference>
<dbReference type="InterPro" id="IPR011029">
    <property type="entry name" value="DEATH-like_dom_sf"/>
</dbReference>
<sequence>MEFHQAAKTNNVDKMTQLKEQRVNINARNALNRTALHFAVAGCHYQAVSFLLGHKARVDVADKHGLTALHLAAWSADLSVVQMLIKAGASQKVANEDGMNDLHFAAQNDKNDIVDYLLKELQLKELNIKDKRGRVPFHLAAENGHINMINNLLYMRLFTAEPDKDGNTALHLAAANGHDPVNGATPFYLAVDGGHESCADQLLQDGCNINTITHDDYTELHIAAEKGYTSLVTFLIRNNIHLTVKANDRNTPIHLAIVNDHMDVVDALLESGYDINAVNMRRQTSLHLAAELKNTDLVERLLIAGCDLSITDKHGKTALESAARSNHTLIVDMIIKAERYYTWKKQGVIEDNSEEYMTFRQDHALQTSKIRSALWNLAYQQLKPDEWKKLALLWKFTEPQIKAIETQWTGKTSYKEHGHRMLLIWLHGTLLRKENPIKALYEDLVQMGHQQLAGKYIDFCIPTILRLGQSSNNLQAKKCIIS</sequence>
<evidence type="ECO:0000256" key="1">
    <source>
        <dbReference type="PROSITE-ProRule" id="PRU00023"/>
    </source>
</evidence>
<dbReference type="PRINTS" id="PR01415">
    <property type="entry name" value="ANKYRIN"/>
</dbReference>
<organism evidence="3 4">
    <name type="scientific">Pyxicephalus adspersus</name>
    <name type="common">African bullfrog</name>
    <dbReference type="NCBI Taxonomy" id="30357"/>
    <lineage>
        <taxon>Eukaryota</taxon>
        <taxon>Metazoa</taxon>
        <taxon>Chordata</taxon>
        <taxon>Craniata</taxon>
        <taxon>Vertebrata</taxon>
        <taxon>Euteleostomi</taxon>
        <taxon>Amphibia</taxon>
        <taxon>Batrachia</taxon>
        <taxon>Anura</taxon>
        <taxon>Neobatrachia</taxon>
        <taxon>Ranoidea</taxon>
        <taxon>Pyxicephalidae</taxon>
        <taxon>Pyxicephalinae</taxon>
        <taxon>Pyxicephalus</taxon>
    </lineage>
</organism>
<dbReference type="Pfam" id="PF00023">
    <property type="entry name" value="Ank"/>
    <property type="match status" value="1"/>
</dbReference>
<gene>
    <name evidence="3" type="ORF">GDO54_014388</name>
</gene>
<proteinExistence type="predicted"/>
<feature type="repeat" description="ANK" evidence="1">
    <location>
        <begin position="215"/>
        <end position="247"/>
    </location>
</feature>
<comment type="caution">
    <text evidence="3">The sequence shown here is derived from an EMBL/GenBank/DDBJ whole genome shotgun (WGS) entry which is preliminary data.</text>
</comment>
<evidence type="ECO:0000313" key="4">
    <source>
        <dbReference type="Proteomes" id="UP001181693"/>
    </source>
</evidence>
<feature type="repeat" description="ANK" evidence="1">
    <location>
        <begin position="248"/>
        <end position="280"/>
    </location>
</feature>
<dbReference type="PROSITE" id="PS50017">
    <property type="entry name" value="DEATH_DOMAIN"/>
    <property type="match status" value="1"/>
</dbReference>
<dbReference type="SMART" id="SM00248">
    <property type="entry name" value="ANK"/>
    <property type="match status" value="9"/>
</dbReference>
<dbReference type="Pfam" id="PF12796">
    <property type="entry name" value="Ank_2"/>
    <property type="match status" value="3"/>
</dbReference>
<dbReference type="SUPFAM" id="SSF47986">
    <property type="entry name" value="DEATH domain"/>
    <property type="match status" value="1"/>
</dbReference>
<dbReference type="InterPro" id="IPR036770">
    <property type="entry name" value="Ankyrin_rpt-contain_sf"/>
</dbReference>
<reference evidence="3" key="1">
    <citation type="thesis" date="2020" institute="ProQuest LLC" country="789 East Eisenhower Parkway, Ann Arbor, MI, USA">
        <title>Comparative Genomics and Chromosome Evolution.</title>
        <authorList>
            <person name="Mudd A.B."/>
        </authorList>
    </citation>
    <scope>NUCLEOTIDE SEQUENCE</scope>
    <source>
        <strain evidence="3">1538</strain>
        <tissue evidence="3">Blood</tissue>
    </source>
</reference>
<dbReference type="SUPFAM" id="SSF48403">
    <property type="entry name" value="Ankyrin repeat"/>
    <property type="match status" value="1"/>
</dbReference>
<dbReference type="InterPro" id="IPR002110">
    <property type="entry name" value="Ankyrin_rpt"/>
</dbReference>
<dbReference type="PROSITE" id="PS50088">
    <property type="entry name" value="ANK_REPEAT"/>
    <property type="match status" value="7"/>
</dbReference>